<comment type="caution">
    <text evidence="7">The sequence shown here is derived from an EMBL/GenBank/DDBJ whole genome shotgun (WGS) entry which is preliminary data.</text>
</comment>
<keyword evidence="4" id="KW-0325">Glycoprotein</keyword>
<keyword evidence="2 5" id="KW-0732">Signal</keyword>
<comment type="similarity">
    <text evidence="1">Belongs to the plant LTP family.</text>
</comment>
<sequence>MASSNKVCTAALLLLLAAVIATTADAAKNIASSEPLPKKIWPARQDASATCVGSLLALSPCLAFFKDAGMSEAPQGCCEGMGVIIQDQAACLCHIVNHTLERAIGVDIPNDRAFSLIGDLCGLSLPQDIMDTCANGREVPPLFIIVETREGRDRRLSVSFPS</sequence>
<keyword evidence="3" id="KW-1015">Disulfide bond</keyword>
<evidence type="ECO:0000256" key="4">
    <source>
        <dbReference type="ARBA" id="ARBA00023180"/>
    </source>
</evidence>
<evidence type="ECO:0000256" key="3">
    <source>
        <dbReference type="ARBA" id="ARBA00023157"/>
    </source>
</evidence>
<feature type="signal peptide" evidence="5">
    <location>
        <begin position="1"/>
        <end position="26"/>
    </location>
</feature>
<dbReference type="Pfam" id="PF14368">
    <property type="entry name" value="LTP_2"/>
    <property type="match status" value="1"/>
</dbReference>
<evidence type="ECO:0000259" key="6">
    <source>
        <dbReference type="Pfam" id="PF14368"/>
    </source>
</evidence>
<keyword evidence="8" id="KW-1185">Reference proteome</keyword>
<evidence type="ECO:0000256" key="2">
    <source>
        <dbReference type="ARBA" id="ARBA00022729"/>
    </source>
</evidence>
<evidence type="ECO:0000313" key="7">
    <source>
        <dbReference type="EMBL" id="KAK1618665.1"/>
    </source>
</evidence>
<reference evidence="7" key="1">
    <citation type="submission" date="2023-07" db="EMBL/GenBank/DDBJ databases">
        <title>A chromosome-level genome assembly of Lolium multiflorum.</title>
        <authorList>
            <person name="Chen Y."/>
            <person name="Copetti D."/>
            <person name="Kolliker R."/>
            <person name="Studer B."/>
        </authorList>
    </citation>
    <scope>NUCLEOTIDE SEQUENCE</scope>
    <source>
        <strain evidence="7">02402/16</strain>
        <tissue evidence="7">Leaf</tissue>
    </source>
</reference>
<dbReference type="Proteomes" id="UP001231189">
    <property type="component" value="Unassembled WGS sequence"/>
</dbReference>
<feature type="domain" description="Bifunctional inhibitor/plant lipid transfer protein/seed storage helical" evidence="6">
    <location>
        <begin position="42"/>
        <end position="125"/>
    </location>
</feature>
<accession>A0AAD8VVH3</accession>
<dbReference type="AlphaFoldDB" id="A0AAD8VVH3"/>
<dbReference type="Gene3D" id="1.10.110.10">
    <property type="entry name" value="Plant lipid-transfer and hydrophobic proteins"/>
    <property type="match status" value="1"/>
</dbReference>
<dbReference type="EMBL" id="JAUUTY010000006">
    <property type="protein sequence ID" value="KAK1618665.1"/>
    <property type="molecule type" value="Genomic_DNA"/>
</dbReference>
<dbReference type="SUPFAM" id="SSF47699">
    <property type="entry name" value="Bifunctional inhibitor/lipid-transfer protein/seed storage 2S albumin"/>
    <property type="match status" value="1"/>
</dbReference>
<dbReference type="InterPro" id="IPR016140">
    <property type="entry name" value="Bifunc_inhib/LTP/seed_store"/>
</dbReference>
<dbReference type="CDD" id="cd00010">
    <property type="entry name" value="AAI_LTSS"/>
    <property type="match status" value="1"/>
</dbReference>
<gene>
    <name evidence="7" type="ORF">QYE76_024182</name>
</gene>
<evidence type="ECO:0000256" key="1">
    <source>
        <dbReference type="ARBA" id="ARBA00009748"/>
    </source>
</evidence>
<proteinExistence type="inferred from homology"/>
<dbReference type="PANTHER" id="PTHR33044">
    <property type="entry name" value="BIFUNCTIONAL INHIBITOR/LIPID-TRANSFER PROTEIN/SEED STORAGE 2S ALBUMIN SUPERFAMILY PROTEIN-RELATED"/>
    <property type="match status" value="1"/>
</dbReference>
<protein>
    <recommendedName>
        <fullName evidence="6">Bifunctional inhibitor/plant lipid transfer protein/seed storage helical domain-containing protein</fullName>
    </recommendedName>
</protein>
<dbReference type="InterPro" id="IPR036312">
    <property type="entry name" value="Bifun_inhib/LTP/seed_sf"/>
</dbReference>
<organism evidence="7 8">
    <name type="scientific">Lolium multiflorum</name>
    <name type="common">Italian ryegrass</name>
    <name type="synonym">Lolium perenne subsp. multiflorum</name>
    <dbReference type="NCBI Taxonomy" id="4521"/>
    <lineage>
        <taxon>Eukaryota</taxon>
        <taxon>Viridiplantae</taxon>
        <taxon>Streptophyta</taxon>
        <taxon>Embryophyta</taxon>
        <taxon>Tracheophyta</taxon>
        <taxon>Spermatophyta</taxon>
        <taxon>Magnoliopsida</taxon>
        <taxon>Liliopsida</taxon>
        <taxon>Poales</taxon>
        <taxon>Poaceae</taxon>
        <taxon>BOP clade</taxon>
        <taxon>Pooideae</taxon>
        <taxon>Poodae</taxon>
        <taxon>Poeae</taxon>
        <taxon>Poeae Chloroplast Group 2 (Poeae type)</taxon>
        <taxon>Loliodinae</taxon>
        <taxon>Loliinae</taxon>
        <taxon>Lolium</taxon>
    </lineage>
</organism>
<dbReference type="InterPro" id="IPR043325">
    <property type="entry name" value="LTSS"/>
</dbReference>
<feature type="chain" id="PRO_5042259418" description="Bifunctional inhibitor/plant lipid transfer protein/seed storage helical domain-containing protein" evidence="5">
    <location>
        <begin position="27"/>
        <end position="162"/>
    </location>
</feature>
<name>A0AAD8VVH3_LOLMU</name>
<evidence type="ECO:0000313" key="8">
    <source>
        <dbReference type="Proteomes" id="UP001231189"/>
    </source>
</evidence>
<evidence type="ECO:0000256" key="5">
    <source>
        <dbReference type="SAM" id="SignalP"/>
    </source>
</evidence>